<dbReference type="GO" id="GO:0003677">
    <property type="term" value="F:DNA binding"/>
    <property type="evidence" value="ECO:0007669"/>
    <property type="project" value="InterPro"/>
</dbReference>
<dbReference type="EMBL" id="BIFS01000001">
    <property type="protein sequence ID" value="GCE19233.1"/>
    <property type="molecule type" value="Genomic_DNA"/>
</dbReference>
<dbReference type="SUPFAM" id="SSF88946">
    <property type="entry name" value="Sigma2 domain of RNA polymerase sigma factors"/>
    <property type="match status" value="1"/>
</dbReference>
<feature type="domain" description="RNA polymerase sigma-70 region 2" evidence="4">
    <location>
        <begin position="24"/>
        <end position="90"/>
    </location>
</feature>
<organism evidence="6 7">
    <name type="scientific">Dictyobacter kobayashii</name>
    <dbReference type="NCBI Taxonomy" id="2014872"/>
    <lineage>
        <taxon>Bacteria</taxon>
        <taxon>Bacillati</taxon>
        <taxon>Chloroflexota</taxon>
        <taxon>Ktedonobacteria</taxon>
        <taxon>Ktedonobacterales</taxon>
        <taxon>Dictyobacteraceae</taxon>
        <taxon>Dictyobacter</taxon>
    </lineage>
</organism>
<dbReference type="SUPFAM" id="SSF48403">
    <property type="entry name" value="Ankyrin repeat"/>
    <property type="match status" value="1"/>
</dbReference>
<feature type="repeat" description="ANK" evidence="3">
    <location>
        <begin position="315"/>
        <end position="347"/>
    </location>
</feature>
<dbReference type="PANTHER" id="PTHR24201:SF16">
    <property type="entry name" value="ANKYRIN-1-LIKE-RELATED"/>
    <property type="match status" value="1"/>
</dbReference>
<dbReference type="PROSITE" id="PS50297">
    <property type="entry name" value="ANK_REP_REGION"/>
    <property type="match status" value="3"/>
</dbReference>
<dbReference type="Pfam" id="PF04542">
    <property type="entry name" value="Sigma70_r2"/>
    <property type="match status" value="1"/>
</dbReference>
<dbReference type="PANTHER" id="PTHR24201">
    <property type="entry name" value="ANK_REP_REGION DOMAIN-CONTAINING PROTEIN"/>
    <property type="match status" value="1"/>
</dbReference>
<feature type="domain" description="RNA polymerase sigma factor 70 region 4 type 2" evidence="5">
    <location>
        <begin position="124"/>
        <end position="174"/>
    </location>
</feature>
<dbReference type="InterPro" id="IPR013324">
    <property type="entry name" value="RNA_pol_sigma_r3/r4-like"/>
</dbReference>
<evidence type="ECO:0000259" key="5">
    <source>
        <dbReference type="Pfam" id="PF08281"/>
    </source>
</evidence>
<feature type="repeat" description="ANK" evidence="3">
    <location>
        <begin position="348"/>
        <end position="380"/>
    </location>
</feature>
<dbReference type="InterPro" id="IPR002110">
    <property type="entry name" value="Ankyrin_rpt"/>
</dbReference>
<dbReference type="Gene3D" id="1.25.40.20">
    <property type="entry name" value="Ankyrin repeat-containing domain"/>
    <property type="match status" value="2"/>
</dbReference>
<dbReference type="Pfam" id="PF12796">
    <property type="entry name" value="Ank_2"/>
    <property type="match status" value="2"/>
</dbReference>
<keyword evidence="1" id="KW-0677">Repeat</keyword>
<proteinExistence type="predicted"/>
<keyword evidence="7" id="KW-1185">Reference proteome</keyword>
<dbReference type="Gene3D" id="1.10.10.10">
    <property type="entry name" value="Winged helix-like DNA-binding domain superfamily/Winged helix DNA-binding domain"/>
    <property type="match status" value="1"/>
</dbReference>
<dbReference type="GO" id="GO:0006352">
    <property type="term" value="P:DNA-templated transcription initiation"/>
    <property type="evidence" value="ECO:0007669"/>
    <property type="project" value="InterPro"/>
</dbReference>
<sequence length="425" mass="47250">MIIETLLEQVTAAQQGNLEAFSQIVERFRAMAYATAYTLLHDAQLAEDATQEAFIEAYLQLPKLHIPAAFPGWLRRIIFKQADRLTRKQQVTLVPLEVGAASDIALDELNPAQLIENIETQGVIQQAIQALPEHERMAILLFYGNSYSQHDVATFLEVPLSTVKKRLFDGRKHLKKYLVEKALDTVHESTQLSIERFPEKLRLLIALRTGDMAQVKAIIEHNPFLINGNLGAKTIKHEYIQRYAPGLPANWSALNEAIANHQTQLVIFLLDAGANINSKGYYGLSPLLEAVRSEQVELVEILLKRGAQIDAATSVGLTALHYAVISNNLSLTGLLLAHGASPDGNTHSPKSPLHWAALKGYSTITQVLVEHGADLYQRDDLHRRPLDWALAHGHQPIVELLLESMDTTLTRTDQSDDLKSTISLV</sequence>
<reference evidence="7" key="1">
    <citation type="submission" date="2018-12" db="EMBL/GenBank/DDBJ databases">
        <title>Tengunoibacter tsumagoiensis gen. nov., sp. nov., Dictyobacter kobayashii sp. nov., D. alpinus sp. nov., and D. joshuensis sp. nov. and description of Dictyobacteraceae fam. nov. within the order Ktedonobacterales isolated from Tengu-no-mugimeshi.</title>
        <authorList>
            <person name="Wang C.M."/>
            <person name="Zheng Y."/>
            <person name="Sakai Y."/>
            <person name="Toyoda A."/>
            <person name="Minakuchi Y."/>
            <person name="Abe K."/>
            <person name="Yokota A."/>
            <person name="Yabe S."/>
        </authorList>
    </citation>
    <scope>NUCLEOTIDE SEQUENCE [LARGE SCALE GENOMIC DNA]</scope>
    <source>
        <strain evidence="7">Uno11</strain>
    </source>
</reference>
<dbReference type="InterPro" id="IPR013325">
    <property type="entry name" value="RNA_pol_sigma_r2"/>
</dbReference>
<dbReference type="SMART" id="SM00248">
    <property type="entry name" value="ANK"/>
    <property type="match status" value="5"/>
</dbReference>
<dbReference type="GO" id="GO:0016987">
    <property type="term" value="F:sigma factor activity"/>
    <property type="evidence" value="ECO:0007669"/>
    <property type="project" value="InterPro"/>
</dbReference>
<dbReference type="PROSITE" id="PS50088">
    <property type="entry name" value="ANK_REPEAT"/>
    <property type="match status" value="4"/>
</dbReference>
<evidence type="ECO:0000256" key="1">
    <source>
        <dbReference type="ARBA" id="ARBA00022737"/>
    </source>
</evidence>
<dbReference type="InterPro" id="IPR013249">
    <property type="entry name" value="RNA_pol_sigma70_r4_t2"/>
</dbReference>
<dbReference type="CDD" id="cd06171">
    <property type="entry name" value="Sigma70_r4"/>
    <property type="match status" value="1"/>
</dbReference>
<evidence type="ECO:0000259" key="4">
    <source>
        <dbReference type="Pfam" id="PF04542"/>
    </source>
</evidence>
<keyword evidence="2 3" id="KW-0040">ANK repeat</keyword>
<gene>
    <name evidence="6" type="ORF">KDK_30330</name>
</gene>
<evidence type="ECO:0000256" key="2">
    <source>
        <dbReference type="ARBA" id="ARBA00023043"/>
    </source>
</evidence>
<feature type="repeat" description="ANK" evidence="3">
    <location>
        <begin position="282"/>
        <end position="314"/>
    </location>
</feature>
<dbReference type="InterPro" id="IPR050776">
    <property type="entry name" value="Ank_Repeat/CDKN_Inhibitor"/>
</dbReference>
<dbReference type="InterPro" id="IPR007627">
    <property type="entry name" value="RNA_pol_sigma70_r2"/>
</dbReference>
<dbReference type="AlphaFoldDB" id="A0A402AJI5"/>
<dbReference type="Pfam" id="PF08281">
    <property type="entry name" value="Sigma70_r4_2"/>
    <property type="match status" value="1"/>
</dbReference>
<evidence type="ECO:0000313" key="6">
    <source>
        <dbReference type="EMBL" id="GCE19233.1"/>
    </source>
</evidence>
<dbReference type="InterPro" id="IPR036388">
    <property type="entry name" value="WH-like_DNA-bd_sf"/>
</dbReference>
<dbReference type="SUPFAM" id="SSF88659">
    <property type="entry name" value="Sigma3 and sigma4 domains of RNA polymerase sigma factors"/>
    <property type="match status" value="1"/>
</dbReference>
<evidence type="ECO:0000256" key="3">
    <source>
        <dbReference type="PROSITE-ProRule" id="PRU00023"/>
    </source>
</evidence>
<feature type="repeat" description="ANK" evidence="3">
    <location>
        <begin position="249"/>
        <end position="281"/>
    </location>
</feature>
<dbReference type="RefSeq" id="WP_161977368.1">
    <property type="nucleotide sequence ID" value="NZ_BIFS01000001.1"/>
</dbReference>
<name>A0A402AJI5_9CHLR</name>
<evidence type="ECO:0000313" key="7">
    <source>
        <dbReference type="Proteomes" id="UP000287188"/>
    </source>
</evidence>
<accession>A0A402AJI5</accession>
<comment type="caution">
    <text evidence="6">The sequence shown here is derived from an EMBL/GenBank/DDBJ whole genome shotgun (WGS) entry which is preliminary data.</text>
</comment>
<dbReference type="InterPro" id="IPR014284">
    <property type="entry name" value="RNA_pol_sigma-70_dom"/>
</dbReference>
<dbReference type="InterPro" id="IPR036770">
    <property type="entry name" value="Ankyrin_rpt-contain_sf"/>
</dbReference>
<dbReference type="Proteomes" id="UP000287188">
    <property type="component" value="Unassembled WGS sequence"/>
</dbReference>
<dbReference type="Gene3D" id="1.10.1740.10">
    <property type="match status" value="1"/>
</dbReference>
<dbReference type="NCBIfam" id="TIGR02937">
    <property type="entry name" value="sigma70-ECF"/>
    <property type="match status" value="1"/>
</dbReference>
<protein>
    <submittedName>
        <fullName evidence="6">Uncharacterized protein</fullName>
    </submittedName>
</protein>